<evidence type="ECO:0000313" key="5">
    <source>
        <dbReference type="EMBL" id="MBB5185587.1"/>
    </source>
</evidence>
<name>A0A7W8G022_9FIRM</name>
<comment type="similarity">
    <text evidence="1">Belongs to the glycosyl hydrolase 13 family.</text>
</comment>
<dbReference type="InterPro" id="IPR017853">
    <property type="entry name" value="GH"/>
</dbReference>
<dbReference type="SMART" id="SM00642">
    <property type="entry name" value="Aamy"/>
    <property type="match status" value="1"/>
</dbReference>
<dbReference type="GO" id="GO:0009313">
    <property type="term" value="P:oligosaccharide catabolic process"/>
    <property type="evidence" value="ECO:0007669"/>
    <property type="project" value="TreeGrafter"/>
</dbReference>
<organism evidence="5 6">
    <name type="scientific">Faecalicoccus acidiformans</name>
    <dbReference type="NCBI Taxonomy" id="915173"/>
    <lineage>
        <taxon>Bacteria</taxon>
        <taxon>Bacillati</taxon>
        <taxon>Bacillota</taxon>
        <taxon>Erysipelotrichia</taxon>
        <taxon>Erysipelotrichales</taxon>
        <taxon>Erysipelotrichaceae</taxon>
        <taxon>Faecalicoccus</taxon>
    </lineage>
</organism>
<keyword evidence="2 5" id="KW-0378">Hydrolase</keyword>
<dbReference type="InterPro" id="IPR006047">
    <property type="entry name" value="GH13_cat_dom"/>
</dbReference>
<evidence type="ECO:0000256" key="1">
    <source>
        <dbReference type="ARBA" id="ARBA00008061"/>
    </source>
</evidence>
<dbReference type="InterPro" id="IPR056300">
    <property type="entry name" value="SusG-like_C"/>
</dbReference>
<dbReference type="Gene3D" id="3.90.400.10">
    <property type="entry name" value="Oligo-1,6-glucosidase, Domain 2"/>
    <property type="match status" value="1"/>
</dbReference>
<dbReference type="Proteomes" id="UP000521313">
    <property type="component" value="Unassembled WGS sequence"/>
</dbReference>
<dbReference type="FunFam" id="3.20.20.80:FF:000064">
    <property type="entry name" value="Oligo-1,6-glucosidase"/>
    <property type="match status" value="1"/>
</dbReference>
<dbReference type="FunFam" id="3.90.400.10:FF:000002">
    <property type="entry name" value="Sucrose isomerase"/>
    <property type="match status" value="1"/>
</dbReference>
<dbReference type="GO" id="GO:0004574">
    <property type="term" value="F:oligo-1,6-glucosidase activity"/>
    <property type="evidence" value="ECO:0007669"/>
    <property type="project" value="UniProtKB-EC"/>
</dbReference>
<evidence type="ECO:0000313" key="6">
    <source>
        <dbReference type="Proteomes" id="UP000521313"/>
    </source>
</evidence>
<dbReference type="GO" id="GO:0004556">
    <property type="term" value="F:alpha-amylase activity"/>
    <property type="evidence" value="ECO:0007669"/>
    <property type="project" value="TreeGrafter"/>
</dbReference>
<dbReference type="InterPro" id="IPR045857">
    <property type="entry name" value="O16G_dom_2"/>
</dbReference>
<sequence>MKMMNKNDWWKDAVVYQIYPQSFKDSNNDGIGDINGIREKIPYLKDLGVNVLWLNPIYESPMVDNGYDISDYYKIADCYGTMEDFENLLKEAHDAGIKIIMDLAVCASSIEHKWFKESKKSRDNKYSDYYIWKDPKEDGSAPNNWGSIFGSGSAWEYVEERGQYYLHLFAVEQPDLNWENPDLRNEVYENMEFWLKKGIDGFRLDSISLISKKQDFPDDPTAGENGYGSPYFGASNGPRVHEFLQEMYEKVLSKYDVMTVGEATRTPVDKALLYCQPERKELNMVFQFDHMHVDYGKFGRYSDLKFKLSDLKEAMFLWQKSLNGVGWNSLYWDNHDQPRFVSRFGNDDSKYRKLSATMLATVLFFQQGTPFIYQGDEIGMTNVAFDSIDSYKDIEAHNMYLKFSNMGLSNDEIMSYIHNKSRDNARTPMQWNSNSFAGFSCVDPWIELNPNYSKINVENDMNSDFSIHDYYKKLIKYRKGNEIVRDGDFKEIGLEDSDIFSYTRTYKGKTLLVLGSFSDKKVCYNLPNNLQKFKRELVVSNYDGNIEQNKDASTLYLRPYEALVFYMY</sequence>
<evidence type="ECO:0000256" key="3">
    <source>
        <dbReference type="ARBA" id="ARBA00023295"/>
    </source>
</evidence>
<dbReference type="Gene3D" id="2.60.40.1180">
    <property type="entry name" value="Golgi alpha-mannosidase II"/>
    <property type="match status" value="1"/>
</dbReference>
<evidence type="ECO:0000259" key="4">
    <source>
        <dbReference type="SMART" id="SM00642"/>
    </source>
</evidence>
<keyword evidence="3 5" id="KW-0326">Glycosidase</keyword>
<dbReference type="AlphaFoldDB" id="A0A7W8G022"/>
<dbReference type="EMBL" id="JACHHD010000019">
    <property type="protein sequence ID" value="MBB5185587.1"/>
    <property type="molecule type" value="Genomic_DNA"/>
</dbReference>
<dbReference type="Pfam" id="PF23915">
    <property type="entry name" value="SusG_C"/>
    <property type="match status" value="1"/>
</dbReference>
<comment type="caution">
    <text evidence="5">The sequence shown here is derived from an EMBL/GenBank/DDBJ whole genome shotgun (WGS) entry which is preliminary data.</text>
</comment>
<protein>
    <submittedName>
        <fullName evidence="5">Oligo-1,6-glucosidase</fullName>
        <ecNumber evidence="5">3.2.1.10</ecNumber>
    </submittedName>
</protein>
<dbReference type="CDD" id="cd11333">
    <property type="entry name" value="AmyAc_SI_OligoGlu_DGase"/>
    <property type="match status" value="1"/>
</dbReference>
<dbReference type="EC" id="3.2.1.10" evidence="5"/>
<evidence type="ECO:0000256" key="2">
    <source>
        <dbReference type="ARBA" id="ARBA00022801"/>
    </source>
</evidence>
<dbReference type="FunFam" id="2.60.40.1180:FF:000007">
    <property type="entry name" value="Sucrose isomerase"/>
    <property type="match status" value="1"/>
</dbReference>
<feature type="domain" description="Glycosyl hydrolase family 13 catalytic" evidence="4">
    <location>
        <begin position="17"/>
        <end position="426"/>
    </location>
</feature>
<dbReference type="SUPFAM" id="SSF51011">
    <property type="entry name" value="Glycosyl hydrolase domain"/>
    <property type="match status" value="1"/>
</dbReference>
<dbReference type="PANTHER" id="PTHR10357">
    <property type="entry name" value="ALPHA-AMYLASE FAMILY MEMBER"/>
    <property type="match status" value="1"/>
</dbReference>
<accession>A0A7W8G022</accession>
<dbReference type="InterPro" id="IPR013780">
    <property type="entry name" value="Glyco_hydro_b"/>
</dbReference>
<proteinExistence type="inferred from homology"/>
<dbReference type="NCBIfam" id="NF008183">
    <property type="entry name" value="PRK10933.1"/>
    <property type="match status" value="1"/>
</dbReference>
<dbReference type="RefSeq" id="WP_342353969.1">
    <property type="nucleotide sequence ID" value="NZ_JACHHD010000019.1"/>
</dbReference>
<dbReference type="Gene3D" id="3.20.20.80">
    <property type="entry name" value="Glycosidases"/>
    <property type="match status" value="1"/>
</dbReference>
<gene>
    <name evidence="5" type="ORF">HNQ43_001662</name>
</gene>
<reference evidence="5 6" key="1">
    <citation type="submission" date="2020-08" db="EMBL/GenBank/DDBJ databases">
        <title>Genomic Encyclopedia of Type Strains, Phase IV (KMG-IV): sequencing the most valuable type-strain genomes for metagenomic binning, comparative biology and taxonomic classification.</title>
        <authorList>
            <person name="Goeker M."/>
        </authorList>
    </citation>
    <scope>NUCLEOTIDE SEQUENCE [LARGE SCALE GENOMIC DNA]</scope>
    <source>
        <strain evidence="5 6">DSM 26963</strain>
    </source>
</reference>
<dbReference type="PANTHER" id="PTHR10357:SF184">
    <property type="entry name" value="OLIGO-1,6-GLUCOSIDASE 1"/>
    <property type="match status" value="1"/>
</dbReference>
<dbReference type="Pfam" id="PF00128">
    <property type="entry name" value="Alpha-amylase"/>
    <property type="match status" value="1"/>
</dbReference>
<dbReference type="SUPFAM" id="SSF51445">
    <property type="entry name" value="(Trans)glycosidases"/>
    <property type="match status" value="1"/>
</dbReference>